<evidence type="ECO:0000313" key="11">
    <source>
        <dbReference type="Proteomes" id="UP001265259"/>
    </source>
</evidence>
<dbReference type="PANTHER" id="PTHR43790">
    <property type="entry name" value="CARBOHYDRATE TRANSPORT ATP-BINDING PROTEIN MG119-RELATED"/>
    <property type="match status" value="1"/>
</dbReference>
<gene>
    <name evidence="10" type="ORF">RM543_06890</name>
</gene>
<keyword evidence="2" id="KW-1003">Cell membrane</keyword>
<dbReference type="PANTHER" id="PTHR43790:SF3">
    <property type="entry name" value="D-ALLOSE IMPORT ATP-BINDING PROTEIN ALSA-RELATED"/>
    <property type="match status" value="1"/>
</dbReference>
<keyword evidence="5" id="KW-0547">Nucleotide-binding</keyword>
<dbReference type="CDD" id="cd03215">
    <property type="entry name" value="ABC_Carb_Monos_II"/>
    <property type="match status" value="1"/>
</dbReference>
<comment type="caution">
    <text evidence="10">The sequence shown here is derived from an EMBL/GenBank/DDBJ whole genome shotgun (WGS) entry which is preliminary data.</text>
</comment>
<evidence type="ECO:0000256" key="2">
    <source>
        <dbReference type="ARBA" id="ARBA00022475"/>
    </source>
</evidence>
<keyword evidence="11" id="KW-1185">Reference proteome</keyword>
<dbReference type="InterPro" id="IPR003439">
    <property type="entry name" value="ABC_transporter-like_ATP-bd"/>
</dbReference>
<dbReference type="EMBL" id="JAVRHL010000002">
    <property type="protein sequence ID" value="MDT0682404.1"/>
    <property type="molecule type" value="Genomic_DNA"/>
</dbReference>
<feature type="domain" description="ABC transporter" evidence="9">
    <location>
        <begin position="268"/>
        <end position="508"/>
    </location>
</feature>
<dbReference type="Gene3D" id="3.40.50.300">
    <property type="entry name" value="P-loop containing nucleotide triphosphate hydrolases"/>
    <property type="match status" value="2"/>
</dbReference>
<keyword evidence="4" id="KW-0677">Repeat</keyword>
<reference evidence="10 11" key="1">
    <citation type="submission" date="2023-09" db="EMBL/GenBank/DDBJ databases">
        <authorList>
            <person name="Rey-Velasco X."/>
        </authorList>
    </citation>
    <scope>NUCLEOTIDE SEQUENCE [LARGE SCALE GENOMIC DNA]</scope>
    <source>
        <strain evidence="10 11">F158</strain>
    </source>
</reference>
<dbReference type="PROSITE" id="PS50893">
    <property type="entry name" value="ABC_TRANSPORTER_2"/>
    <property type="match status" value="2"/>
</dbReference>
<dbReference type="InterPro" id="IPR017871">
    <property type="entry name" value="ABC_transporter-like_CS"/>
</dbReference>
<dbReference type="InterPro" id="IPR050107">
    <property type="entry name" value="ABC_carbohydrate_import_ATPase"/>
</dbReference>
<evidence type="ECO:0000256" key="3">
    <source>
        <dbReference type="ARBA" id="ARBA00022597"/>
    </source>
</evidence>
<dbReference type="Pfam" id="PF00005">
    <property type="entry name" value="ABC_tran"/>
    <property type="match status" value="2"/>
</dbReference>
<evidence type="ECO:0000313" key="10">
    <source>
        <dbReference type="EMBL" id="MDT0682404.1"/>
    </source>
</evidence>
<evidence type="ECO:0000256" key="4">
    <source>
        <dbReference type="ARBA" id="ARBA00022737"/>
    </source>
</evidence>
<evidence type="ECO:0000256" key="1">
    <source>
        <dbReference type="ARBA" id="ARBA00022448"/>
    </source>
</evidence>
<evidence type="ECO:0000256" key="5">
    <source>
        <dbReference type="ARBA" id="ARBA00022741"/>
    </source>
</evidence>
<evidence type="ECO:0000256" key="6">
    <source>
        <dbReference type="ARBA" id="ARBA00022840"/>
    </source>
</evidence>
<dbReference type="RefSeq" id="WP_311690158.1">
    <property type="nucleotide sequence ID" value="NZ_JAVRHL010000002.1"/>
</dbReference>
<dbReference type="GO" id="GO:0005524">
    <property type="term" value="F:ATP binding"/>
    <property type="evidence" value="ECO:0007669"/>
    <property type="project" value="UniProtKB-KW"/>
</dbReference>
<dbReference type="Proteomes" id="UP001265259">
    <property type="component" value="Unassembled WGS sequence"/>
</dbReference>
<proteinExistence type="predicted"/>
<dbReference type="CDD" id="cd03216">
    <property type="entry name" value="ABC_Carb_Monos_I"/>
    <property type="match status" value="1"/>
</dbReference>
<evidence type="ECO:0000256" key="8">
    <source>
        <dbReference type="ARBA" id="ARBA00023136"/>
    </source>
</evidence>
<evidence type="ECO:0000259" key="9">
    <source>
        <dbReference type="PROSITE" id="PS50893"/>
    </source>
</evidence>
<organism evidence="10 11">
    <name type="scientific">Tropicimonas omnivorans</name>
    <dbReference type="NCBI Taxonomy" id="3075590"/>
    <lineage>
        <taxon>Bacteria</taxon>
        <taxon>Pseudomonadati</taxon>
        <taxon>Pseudomonadota</taxon>
        <taxon>Alphaproteobacteria</taxon>
        <taxon>Rhodobacterales</taxon>
        <taxon>Roseobacteraceae</taxon>
        <taxon>Tropicimonas</taxon>
    </lineage>
</organism>
<dbReference type="SUPFAM" id="SSF52540">
    <property type="entry name" value="P-loop containing nucleoside triphosphate hydrolases"/>
    <property type="match status" value="2"/>
</dbReference>
<feature type="domain" description="ABC transporter" evidence="9">
    <location>
        <begin position="14"/>
        <end position="251"/>
    </location>
</feature>
<sequence length="518" mass="55142">MSDADPAEGTPPFLELRGLKKHFGGVRALDGAELTLRTGSVHSIVGENGAGKSTLIKTLSGLLVPSAGEIRIDGTPVTIAGVNQAEALGFRFIHQELSLVPHFTAVENAFVGRPYPRRGGFIDWAAMRRRVAAAAGDIAPDLPLDRPVGQMTTGQKQLVEIIRALVGQPPRLVVMDEPTASLSDGEAARLHAAVERLSRTGVAVLYISHRLDEVMAICDSYTVLRNGCTVGAGRIAEIDRAGLVQLMSGRAEMRGQAQPPAPGSPTVLRLRDVPFGAQKRPVSFDIRAGEVLGLYGLVGAGRSSLLKLIWGARSHAGGEISLDGTSLRPGRITDRIAAGAAYVPEDRRHEGLIVSRSIADNLAISDLRQVRRAKGLPLTSRGRMAARAEDVRKALSVKMDAPWNGPLTLSGGNQQKLLFGRWLGTPMRVLILDEPTRGVDVGAKAEIHQLVQRFAADGAAVLMTTSDLDELMALSSRVLVMASGEITADLDGDALMPARVIDAAFQQGQRTTPKEPSV</sequence>
<protein>
    <submittedName>
        <fullName evidence="10">Sugar ABC transporter ATP-binding protein</fullName>
    </submittedName>
</protein>
<name>A0ABU3DFB4_9RHOB</name>
<keyword evidence="1" id="KW-0813">Transport</keyword>
<keyword evidence="7" id="KW-1278">Translocase</keyword>
<accession>A0ABU3DFB4</accession>
<dbReference type="InterPro" id="IPR027417">
    <property type="entry name" value="P-loop_NTPase"/>
</dbReference>
<dbReference type="PROSITE" id="PS00211">
    <property type="entry name" value="ABC_TRANSPORTER_1"/>
    <property type="match status" value="1"/>
</dbReference>
<keyword evidence="3" id="KW-0762">Sugar transport</keyword>
<evidence type="ECO:0000256" key="7">
    <source>
        <dbReference type="ARBA" id="ARBA00022967"/>
    </source>
</evidence>
<dbReference type="SMART" id="SM00382">
    <property type="entry name" value="AAA"/>
    <property type="match status" value="2"/>
</dbReference>
<dbReference type="InterPro" id="IPR003593">
    <property type="entry name" value="AAA+_ATPase"/>
</dbReference>
<keyword evidence="6 10" id="KW-0067">ATP-binding</keyword>
<keyword evidence="8" id="KW-0472">Membrane</keyword>